<keyword evidence="8" id="KW-1185">Reference proteome</keyword>
<keyword evidence="2" id="KW-0805">Transcription regulation</keyword>
<dbReference type="InterPro" id="IPR011051">
    <property type="entry name" value="RmlC_Cupin_sf"/>
</dbReference>
<keyword evidence="3" id="KW-0238">DNA-binding</keyword>
<dbReference type="InterPro" id="IPR014710">
    <property type="entry name" value="RmlC-like_jellyroll"/>
</dbReference>
<evidence type="ECO:0000256" key="4">
    <source>
        <dbReference type="ARBA" id="ARBA00023159"/>
    </source>
</evidence>
<dbReference type="PRINTS" id="PR00032">
    <property type="entry name" value="HTHARAC"/>
</dbReference>
<keyword evidence="1" id="KW-0678">Repressor</keyword>
<organism evidence="7 8">
    <name type="scientific">Roseiterribacter gracilis</name>
    <dbReference type="NCBI Taxonomy" id="2812848"/>
    <lineage>
        <taxon>Bacteria</taxon>
        <taxon>Pseudomonadati</taxon>
        <taxon>Pseudomonadota</taxon>
        <taxon>Alphaproteobacteria</taxon>
        <taxon>Rhodospirillales</taxon>
        <taxon>Roseiterribacteraceae</taxon>
        <taxon>Roseiterribacter</taxon>
    </lineage>
</organism>
<dbReference type="InterPro" id="IPR020449">
    <property type="entry name" value="Tscrpt_reg_AraC-type_HTH"/>
</dbReference>
<evidence type="ECO:0000256" key="2">
    <source>
        <dbReference type="ARBA" id="ARBA00023015"/>
    </source>
</evidence>
<dbReference type="GO" id="GO:0003700">
    <property type="term" value="F:DNA-binding transcription factor activity"/>
    <property type="evidence" value="ECO:0007669"/>
    <property type="project" value="InterPro"/>
</dbReference>
<dbReference type="PANTHER" id="PTHR11019">
    <property type="entry name" value="HTH-TYPE TRANSCRIPTIONAL REGULATOR NIMR"/>
    <property type="match status" value="1"/>
</dbReference>
<dbReference type="InterPro" id="IPR018062">
    <property type="entry name" value="HTH_AraC-typ_CS"/>
</dbReference>
<dbReference type="AlphaFoldDB" id="A0A8S8XEF5"/>
<evidence type="ECO:0000313" key="8">
    <source>
        <dbReference type="Proteomes" id="UP000681075"/>
    </source>
</evidence>
<dbReference type="PROSITE" id="PS00041">
    <property type="entry name" value="HTH_ARAC_FAMILY_1"/>
    <property type="match status" value="1"/>
</dbReference>
<dbReference type="CDD" id="cd06124">
    <property type="entry name" value="cupin_NimR-like_N"/>
    <property type="match status" value="1"/>
</dbReference>
<evidence type="ECO:0000256" key="1">
    <source>
        <dbReference type="ARBA" id="ARBA00022491"/>
    </source>
</evidence>
<proteinExistence type="predicted"/>
<comment type="caution">
    <text evidence="7">The sequence shown here is derived from an EMBL/GenBank/DDBJ whole genome shotgun (WGS) entry which is preliminary data.</text>
</comment>
<dbReference type="Proteomes" id="UP000681075">
    <property type="component" value="Unassembled WGS sequence"/>
</dbReference>
<dbReference type="InterPro" id="IPR018060">
    <property type="entry name" value="HTH_AraC"/>
</dbReference>
<dbReference type="Pfam" id="PF12833">
    <property type="entry name" value="HTH_18"/>
    <property type="match status" value="1"/>
</dbReference>
<dbReference type="PANTHER" id="PTHR11019:SF159">
    <property type="entry name" value="TRANSCRIPTIONAL REGULATOR-RELATED"/>
    <property type="match status" value="1"/>
</dbReference>
<dbReference type="InterPro" id="IPR003313">
    <property type="entry name" value="AraC-bd"/>
</dbReference>
<keyword evidence="5" id="KW-0804">Transcription</keyword>
<gene>
    <name evidence="7" type="ORF">TMPK1_18930</name>
</gene>
<dbReference type="RefSeq" id="WP_420242759.1">
    <property type="nucleotide sequence ID" value="NZ_BOPV01000001.1"/>
</dbReference>
<dbReference type="InterPro" id="IPR009057">
    <property type="entry name" value="Homeodomain-like_sf"/>
</dbReference>
<protein>
    <submittedName>
        <fullName evidence="7">Transcriptional regulator</fullName>
    </submittedName>
</protein>
<evidence type="ECO:0000256" key="5">
    <source>
        <dbReference type="ARBA" id="ARBA00023163"/>
    </source>
</evidence>
<name>A0A8S8XEF5_9PROT</name>
<dbReference type="SMART" id="SM00342">
    <property type="entry name" value="HTH_ARAC"/>
    <property type="match status" value="1"/>
</dbReference>
<dbReference type="EMBL" id="BOPV01000001">
    <property type="protein sequence ID" value="GIL39656.1"/>
    <property type="molecule type" value="Genomic_DNA"/>
</dbReference>
<feature type="domain" description="HTH araC/xylS-type" evidence="6">
    <location>
        <begin position="156"/>
        <end position="256"/>
    </location>
</feature>
<dbReference type="Gene3D" id="2.60.120.10">
    <property type="entry name" value="Jelly Rolls"/>
    <property type="match status" value="1"/>
</dbReference>
<evidence type="ECO:0000256" key="3">
    <source>
        <dbReference type="ARBA" id="ARBA00023125"/>
    </source>
</evidence>
<dbReference type="SUPFAM" id="SSF46689">
    <property type="entry name" value="Homeodomain-like"/>
    <property type="match status" value="1"/>
</dbReference>
<keyword evidence="4" id="KW-0010">Activator</keyword>
<dbReference type="PROSITE" id="PS01124">
    <property type="entry name" value="HTH_ARAC_FAMILY_2"/>
    <property type="match status" value="1"/>
</dbReference>
<evidence type="ECO:0000313" key="7">
    <source>
        <dbReference type="EMBL" id="GIL39656.1"/>
    </source>
</evidence>
<dbReference type="SUPFAM" id="SSF51182">
    <property type="entry name" value="RmlC-like cupins"/>
    <property type="match status" value="1"/>
</dbReference>
<dbReference type="FunFam" id="1.10.10.60:FF:000132">
    <property type="entry name" value="AraC family transcriptional regulator"/>
    <property type="match status" value="1"/>
</dbReference>
<sequence length="275" mass="30361">MQEKRTSAELQDVPRPVAVHIGDSPVDAHHDRHSHARGQLIYAINGVMLVVTDQASFVVPPLRALWVPGGVEHEVYNRGKVLSRSLYIDEKQVTFLPTACRIIEVTPLLRELILAAAELPVEYDISGRGGWIMSLILSELQSMRVLSLDVPMPKSERLVRICTQLLKDPAQNQALDHWAAEAAMGRRTFTRSFRRETGISFADWCRNARLMEALSRLSLGQSVTVVAHDVGYSSSSAFGFMFRRAFGVSPRRFLAGLAAGAPPGEANDDDGDEAD</sequence>
<dbReference type="Gene3D" id="1.10.10.60">
    <property type="entry name" value="Homeodomain-like"/>
    <property type="match status" value="1"/>
</dbReference>
<dbReference type="Pfam" id="PF02311">
    <property type="entry name" value="AraC_binding"/>
    <property type="match status" value="1"/>
</dbReference>
<evidence type="ECO:0000259" key="6">
    <source>
        <dbReference type="PROSITE" id="PS01124"/>
    </source>
</evidence>
<accession>A0A8S8XEF5</accession>
<reference evidence="7" key="1">
    <citation type="submission" date="2021-02" db="EMBL/GenBank/DDBJ databases">
        <title>Genome sequence of Rhodospirillales sp. strain TMPK1 isolated from soil.</title>
        <authorList>
            <person name="Nakai R."/>
            <person name="Kusada H."/>
            <person name="Tamaki H."/>
        </authorList>
    </citation>
    <scope>NUCLEOTIDE SEQUENCE</scope>
    <source>
        <strain evidence="7">TMPK1</strain>
    </source>
</reference>
<dbReference type="GO" id="GO:0043565">
    <property type="term" value="F:sequence-specific DNA binding"/>
    <property type="evidence" value="ECO:0007669"/>
    <property type="project" value="InterPro"/>
</dbReference>